<dbReference type="OrthoDB" id="24997at2759"/>
<dbReference type="Gene3D" id="2.10.50.10">
    <property type="entry name" value="Tumor Necrosis Factor Receptor, subunit A, domain 2"/>
    <property type="match status" value="1"/>
</dbReference>
<name>A0A9P1BF34_9DINO</name>
<proteinExistence type="predicted"/>
<evidence type="ECO:0000259" key="3">
    <source>
        <dbReference type="Pfam" id="PF07699"/>
    </source>
</evidence>
<reference evidence="4" key="1">
    <citation type="submission" date="2022-10" db="EMBL/GenBank/DDBJ databases">
        <authorList>
            <person name="Chen Y."/>
            <person name="Dougan E. K."/>
            <person name="Chan C."/>
            <person name="Rhodes N."/>
            <person name="Thang M."/>
        </authorList>
    </citation>
    <scope>NUCLEOTIDE SEQUENCE</scope>
</reference>
<dbReference type="EMBL" id="CAMXCT030000003">
    <property type="protein sequence ID" value="CAL4759640.1"/>
    <property type="molecule type" value="Genomic_DNA"/>
</dbReference>
<feature type="domain" description="Tyrosine-protein kinase ephrin type A/B receptor-like" evidence="3">
    <location>
        <begin position="265"/>
        <end position="313"/>
    </location>
</feature>
<evidence type="ECO:0000256" key="1">
    <source>
        <dbReference type="SAM" id="MobiDB-lite"/>
    </source>
</evidence>
<reference evidence="5" key="2">
    <citation type="submission" date="2024-04" db="EMBL/GenBank/DDBJ databases">
        <authorList>
            <person name="Chen Y."/>
            <person name="Shah S."/>
            <person name="Dougan E. K."/>
            <person name="Thang M."/>
            <person name="Chan C."/>
        </authorList>
    </citation>
    <scope>NUCLEOTIDE SEQUENCE [LARGE SCALE GENOMIC DNA]</scope>
</reference>
<accession>A0A9P1BF34</accession>
<dbReference type="Proteomes" id="UP001152797">
    <property type="component" value="Unassembled WGS sequence"/>
</dbReference>
<sequence>MTNYAKFSGDHDGVILQEDGTYIAKCRPDGRWWESPSCRGSFPACIPLFTAGTGWLLQPMMQWSAAYSIPSAITISKKWKQHVESYRSLWYWWVPDSTFIEMSPQAVIFPRHSPSGWLRGDKATGAKGSYVAKMASTNLQSKAPRVQELVQKVLLELDEIMDLLLDVKVKGSVETTACTWIRNNRDRWDRWIASATYCIQGQGLVNADGEFVQKRSEAAGCAVCSSGTYSEDFDDDGKTRRCAKCSPGYSQGESYSSSCEPCGKGTAAPYAGSTECQLCGVGFYQDRVAQTECTPCSANRTTQLLGAGSKDACICKADSIEDQSQTCIACSKGLWCPIGSTVEKLLLANGTIADSPRLEEGYKSERLDPISVYKCSTPQCPGGAPDSCSRGHQGIACANCQPQHYTSFSGECYPCGIDIPSAILVIFSILLIGVFISYYPLTLPYVAKGSGLFCAAASFGIAVGLLQTLGVLNTAISWQAGETPLLHFASLFVFDLDGFGYNCVADRDVELYGITASFFWGVPLCFVILGPVTNLSPLLKRRGLAWQTTKTVNCIGHFLQVASTTMASVGLLPFMCYDHPNGKQSILKYSNTLCGSAEHLSMQIIGTSLLVLSVSFFSMCCFAAWKAPTWSAGPKASSRIPAIVFLIQRFRPSKWWFGLIIVGRGQLLSLPVVFATNMPNLHLMIMLSVQQLYTNLQLWCQPWKSPILNLGDATATSLLLSLLATSLACIDSCNRVMQTLRMIVSIGLVASLGILVSTTCFNFAYAFVTGKQLKVINLGELDSQRVVDGLQKISQFLDSYEKERSAELLEGLSKLCPYDLSCVLEAIDVLLDDWQLAVHSQDSVKRPERSFSGRISAAHGRRGGSSSSKKSPKRPTKLQDRQSFHVFDMGDDEVPAEHPNINDVLTGLRLADVETSPPEMMDDEEESPSSVIHL</sequence>
<organism evidence="4">
    <name type="scientific">Cladocopium goreaui</name>
    <dbReference type="NCBI Taxonomy" id="2562237"/>
    <lineage>
        <taxon>Eukaryota</taxon>
        <taxon>Sar</taxon>
        <taxon>Alveolata</taxon>
        <taxon>Dinophyceae</taxon>
        <taxon>Suessiales</taxon>
        <taxon>Symbiodiniaceae</taxon>
        <taxon>Cladocopium</taxon>
    </lineage>
</organism>
<feature type="transmembrane region" description="Helical" evidence="2">
    <location>
        <begin position="451"/>
        <end position="472"/>
    </location>
</feature>
<feature type="compositionally biased region" description="Low complexity" evidence="1">
    <location>
        <begin position="852"/>
        <end position="869"/>
    </location>
</feature>
<feature type="transmembrane region" description="Helical" evidence="2">
    <location>
        <begin position="604"/>
        <end position="625"/>
    </location>
</feature>
<evidence type="ECO:0000313" key="5">
    <source>
        <dbReference type="EMBL" id="CAL1125703.1"/>
    </source>
</evidence>
<dbReference type="Pfam" id="PF07699">
    <property type="entry name" value="Ephrin_rec_like"/>
    <property type="match status" value="1"/>
</dbReference>
<feature type="transmembrane region" description="Helical" evidence="2">
    <location>
        <begin position="419"/>
        <end position="439"/>
    </location>
</feature>
<feature type="transmembrane region" description="Helical" evidence="2">
    <location>
        <begin position="742"/>
        <end position="768"/>
    </location>
</feature>
<keyword evidence="7" id="KW-1185">Reference proteome</keyword>
<evidence type="ECO:0000313" key="7">
    <source>
        <dbReference type="Proteomes" id="UP001152797"/>
    </source>
</evidence>
<dbReference type="GO" id="GO:0016301">
    <property type="term" value="F:kinase activity"/>
    <property type="evidence" value="ECO:0007669"/>
    <property type="project" value="UniProtKB-KW"/>
</dbReference>
<evidence type="ECO:0000313" key="6">
    <source>
        <dbReference type="EMBL" id="CAL4759640.1"/>
    </source>
</evidence>
<keyword evidence="2" id="KW-0812">Transmembrane</keyword>
<dbReference type="EMBL" id="CAMXCT010000003">
    <property type="protein sequence ID" value="CAI3972328.1"/>
    <property type="molecule type" value="Genomic_DNA"/>
</dbReference>
<keyword evidence="6" id="KW-0675">Receptor</keyword>
<gene>
    <name evidence="4" type="ORF">C1SCF055_LOCUS918</name>
</gene>
<feature type="transmembrane region" description="Helical" evidence="2">
    <location>
        <begin position="655"/>
        <end position="674"/>
    </location>
</feature>
<dbReference type="SUPFAM" id="SSF53850">
    <property type="entry name" value="Periplasmic binding protein-like II"/>
    <property type="match status" value="1"/>
</dbReference>
<keyword evidence="2" id="KW-1133">Transmembrane helix</keyword>
<feature type="transmembrane region" description="Helical" evidence="2">
    <location>
        <begin position="713"/>
        <end position="730"/>
    </location>
</feature>
<protein>
    <submittedName>
        <fullName evidence="6">Tyrosine-protein kinase ephrin type A/B receptor-like domain-containing protein</fullName>
    </submittedName>
</protein>
<dbReference type="AlphaFoldDB" id="A0A9P1BF34"/>
<dbReference type="EMBL" id="CAMXCT020000003">
    <property type="protein sequence ID" value="CAL1125703.1"/>
    <property type="molecule type" value="Genomic_DNA"/>
</dbReference>
<keyword evidence="6" id="KW-0418">Kinase</keyword>
<dbReference type="PANTHER" id="PTHR46967">
    <property type="entry name" value="INSULIN-LIKE GROWTH FACTOR BINDING PROTEIN,N-TERMINAL"/>
    <property type="match status" value="1"/>
</dbReference>
<dbReference type="PANTHER" id="PTHR46967:SF2">
    <property type="entry name" value="SUSHI, VON WILLEBRAND FACTOR TYPE A, EGF AND PENTRAXIN DOMAIN-CONTAINING PROTEIN 1-LIKE"/>
    <property type="match status" value="1"/>
</dbReference>
<feature type="transmembrane region" description="Helical" evidence="2">
    <location>
        <begin position="511"/>
        <end position="532"/>
    </location>
</feature>
<evidence type="ECO:0000313" key="4">
    <source>
        <dbReference type="EMBL" id="CAI3972328.1"/>
    </source>
</evidence>
<dbReference type="SMART" id="SM01411">
    <property type="entry name" value="Ephrin_rec_like"/>
    <property type="match status" value="2"/>
</dbReference>
<evidence type="ECO:0000256" key="2">
    <source>
        <dbReference type="SAM" id="Phobius"/>
    </source>
</evidence>
<keyword evidence="2" id="KW-0472">Membrane</keyword>
<comment type="caution">
    <text evidence="4">The sequence shown here is derived from an EMBL/GenBank/DDBJ whole genome shotgun (WGS) entry which is preliminary data.</text>
</comment>
<dbReference type="InterPro" id="IPR011641">
    <property type="entry name" value="Tyr-kin_ephrin_A/B_rcpt-like"/>
</dbReference>
<feature type="region of interest" description="Disordered" evidence="1">
    <location>
        <begin position="848"/>
        <end position="934"/>
    </location>
</feature>
<dbReference type="SUPFAM" id="SSF57184">
    <property type="entry name" value="Growth factor receptor domain"/>
    <property type="match status" value="1"/>
</dbReference>
<dbReference type="InterPro" id="IPR009030">
    <property type="entry name" value="Growth_fac_rcpt_cys_sf"/>
</dbReference>
<keyword evidence="6" id="KW-0808">Transferase</keyword>